<dbReference type="Gene3D" id="3.30.420.40">
    <property type="match status" value="2"/>
</dbReference>
<dbReference type="AlphaFoldDB" id="A0A2A9DR43"/>
<evidence type="ECO:0000313" key="2">
    <source>
        <dbReference type="EMBL" id="PFG28379.1"/>
    </source>
</evidence>
<protein>
    <submittedName>
        <fullName evidence="2">Glucokinase</fullName>
    </submittedName>
</protein>
<name>A0A2A9DR43_9CORY</name>
<dbReference type="InterPro" id="IPR000600">
    <property type="entry name" value="ROK"/>
</dbReference>
<sequence length="324" mass="33568">MSVSAPTQSDLAIGFDIGGTNMRAGVVTSAGHIIDSVTVPSPRTSEGMTAGIVSAVETLREKHDICGVGVAIAGFLDSTCTTVRFAPHLPWRDAPVHSILQDALQLPVRLEHDANSAAWGEYRFGTAQGVGTWVLFAVGTGIGATIMHGGEIFRGAYGTAPEFGHLTVVPGGRPCPCGKLGCLERYCSGTALVSSAVDIVHKRHFPGSEFAAQVRRDPTKVTGKCVMQAARSGDDAALAVVEDFAQWLGVGLSIVADVIDPELIVIGGGVSSDADLYLPDATSQFASSIVGTGYRPLARIEVAQLGPDAGMIGVADLARDTARA</sequence>
<keyword evidence="2" id="KW-0808">Transferase</keyword>
<dbReference type="PANTHER" id="PTHR18964:SF173">
    <property type="entry name" value="GLUCOKINASE"/>
    <property type="match status" value="1"/>
</dbReference>
<dbReference type="InterPro" id="IPR043129">
    <property type="entry name" value="ATPase_NBD"/>
</dbReference>
<dbReference type="SUPFAM" id="SSF53067">
    <property type="entry name" value="Actin-like ATPase domain"/>
    <property type="match status" value="1"/>
</dbReference>
<keyword evidence="3" id="KW-1185">Reference proteome</keyword>
<dbReference type="Pfam" id="PF00480">
    <property type="entry name" value="ROK"/>
    <property type="match status" value="1"/>
</dbReference>
<reference evidence="2 3" key="1">
    <citation type="submission" date="2017-10" db="EMBL/GenBank/DDBJ databases">
        <title>Sequencing the genomes of 1000 actinobacteria strains.</title>
        <authorList>
            <person name="Klenk H.-P."/>
        </authorList>
    </citation>
    <scope>NUCLEOTIDE SEQUENCE [LARGE SCALE GENOMIC DNA]</scope>
    <source>
        <strain evidence="2 3">DSM 20688</strain>
    </source>
</reference>
<organism evidence="2 3">
    <name type="scientific">Corynebacterium renale</name>
    <dbReference type="NCBI Taxonomy" id="1724"/>
    <lineage>
        <taxon>Bacteria</taxon>
        <taxon>Bacillati</taxon>
        <taxon>Actinomycetota</taxon>
        <taxon>Actinomycetes</taxon>
        <taxon>Mycobacteriales</taxon>
        <taxon>Corynebacteriaceae</taxon>
        <taxon>Corynebacterium</taxon>
    </lineage>
</organism>
<dbReference type="STRING" id="1724.GCA_001044175_01222"/>
<dbReference type="EMBL" id="PDJF01000001">
    <property type="protein sequence ID" value="PFG28379.1"/>
    <property type="molecule type" value="Genomic_DNA"/>
</dbReference>
<comment type="caution">
    <text evidence="2">The sequence shown here is derived from an EMBL/GenBank/DDBJ whole genome shotgun (WGS) entry which is preliminary data.</text>
</comment>
<proteinExistence type="inferred from homology"/>
<dbReference type="OrthoDB" id="9810372at2"/>
<dbReference type="RefSeq" id="WP_048379393.1">
    <property type="nucleotide sequence ID" value="NZ_LDYE01000003.1"/>
</dbReference>
<gene>
    <name evidence="2" type="ORF">ATK06_1489</name>
</gene>
<accession>A0A2A9DR43</accession>
<evidence type="ECO:0000313" key="3">
    <source>
        <dbReference type="Proteomes" id="UP000221653"/>
    </source>
</evidence>
<dbReference type="Proteomes" id="UP000221653">
    <property type="component" value="Unassembled WGS sequence"/>
</dbReference>
<dbReference type="CDD" id="cd24061">
    <property type="entry name" value="ASKHA_NBD_ROK_SgGLK-like"/>
    <property type="match status" value="1"/>
</dbReference>
<dbReference type="GO" id="GO:0016301">
    <property type="term" value="F:kinase activity"/>
    <property type="evidence" value="ECO:0007669"/>
    <property type="project" value="UniProtKB-KW"/>
</dbReference>
<keyword evidence="2" id="KW-0418">Kinase</keyword>
<comment type="similarity">
    <text evidence="1">Belongs to the ROK (NagC/XylR) family.</text>
</comment>
<dbReference type="PANTHER" id="PTHR18964">
    <property type="entry name" value="ROK (REPRESSOR, ORF, KINASE) FAMILY"/>
    <property type="match status" value="1"/>
</dbReference>
<evidence type="ECO:0000256" key="1">
    <source>
        <dbReference type="ARBA" id="ARBA00006479"/>
    </source>
</evidence>